<dbReference type="GeneID" id="26680452"/>
<evidence type="ECO:0000256" key="1">
    <source>
        <dbReference type="PROSITE-ProRule" id="PRU00175"/>
    </source>
</evidence>
<keyword evidence="1" id="KW-0862">Zinc</keyword>
<organismHost>
    <name type="scientific">Crustacea</name>
    <name type="common">crustaceans</name>
    <dbReference type="NCBI Taxonomy" id="6657"/>
</organismHost>
<dbReference type="GO" id="GO:0008270">
    <property type="term" value="F:zinc ion binding"/>
    <property type="evidence" value="ECO:0007669"/>
    <property type="project" value="UniProtKB-KW"/>
</dbReference>
<keyword evidence="4" id="KW-1185">Reference proteome</keyword>
<dbReference type="Proteomes" id="UP000000327">
    <property type="component" value="Segment"/>
</dbReference>
<evidence type="ECO:0000259" key="2">
    <source>
        <dbReference type="PROSITE" id="PS50089"/>
    </source>
</evidence>
<dbReference type="SUPFAM" id="SSF48403">
    <property type="entry name" value="Ankyrin repeat"/>
    <property type="match status" value="1"/>
</dbReference>
<dbReference type="Gene3D" id="3.30.40.10">
    <property type="entry name" value="Zinc/RING finger domain, C3HC4 (zinc finger)"/>
    <property type="match status" value="1"/>
</dbReference>
<accession>A0A0A0Y3R9</accession>
<dbReference type="KEGG" id="vg:26680452"/>
<evidence type="ECO:0000313" key="3">
    <source>
        <dbReference type="EMBL" id="AIX03664.1"/>
    </source>
</evidence>
<dbReference type="Gene3D" id="1.25.40.20">
    <property type="entry name" value="Ankyrin repeat-containing domain"/>
    <property type="match status" value="1"/>
</dbReference>
<dbReference type="PROSITE" id="PS50089">
    <property type="entry name" value="ZF_RING_2"/>
    <property type="match status" value="1"/>
</dbReference>
<dbReference type="Pfam" id="PF13639">
    <property type="entry name" value="zf-RING_2"/>
    <property type="match status" value="1"/>
</dbReference>
<dbReference type="GO" id="GO:0085034">
    <property type="term" value="P:symbiont-mediated suppression of host NF-kappaB cascade"/>
    <property type="evidence" value="ECO:0007669"/>
    <property type="project" value="UniProtKB-KW"/>
</dbReference>
<organism evidence="3 4">
    <name type="scientific">White spot syndrome virus (isolate Shrimp/China/Tongan/1996)</name>
    <name type="common">WSSV</name>
    <name type="synonym">White spot bacilliform virus</name>
    <dbReference type="NCBI Taxonomy" id="654913"/>
    <lineage>
        <taxon>Viruses</taxon>
        <taxon>Viruses incertae sedis</taxon>
        <taxon>Naldaviricetes</taxon>
        <taxon>Nimaviridae</taxon>
        <taxon>Whispovirus</taxon>
        <taxon>White spot syndrome virus</taxon>
    </lineage>
</organism>
<dbReference type="InterPro" id="IPR036770">
    <property type="entry name" value="Ankyrin_rpt-contain_sf"/>
</dbReference>
<reference evidence="3 4" key="1">
    <citation type="journal article" date="2001" name="J. Virol.">
        <title>Complete genome sequence of the shrimp white spot bacilliform virus.</title>
        <authorList>
            <person name="Yang F."/>
            <person name="He J."/>
            <person name="Lin X."/>
            <person name="Li Q."/>
            <person name="Pan D."/>
            <person name="Zhang X."/>
            <person name="Xu X."/>
        </authorList>
    </citation>
    <scope>NUCLEOTIDE SEQUENCE [LARGE SCALE GENOMIC DNA]</scope>
    <source>
        <strain evidence="4">Isolate Shrimp/China/Tongan/1996</strain>
    </source>
</reference>
<evidence type="ECO:0000313" key="4">
    <source>
        <dbReference type="Proteomes" id="UP000000327"/>
    </source>
</evidence>
<dbReference type="SMART" id="SM00184">
    <property type="entry name" value="RING"/>
    <property type="match status" value="1"/>
</dbReference>
<keyword evidence="1" id="KW-0863">Zinc-finger</keyword>
<dbReference type="SUPFAM" id="SSF57850">
    <property type="entry name" value="RING/U-box"/>
    <property type="match status" value="1"/>
</dbReference>
<dbReference type="EMBL" id="AF332093">
    <property type="protein sequence ID" value="AIX03664.1"/>
    <property type="molecule type" value="Genomic_DNA"/>
</dbReference>
<dbReference type="InterPro" id="IPR001841">
    <property type="entry name" value="Znf_RING"/>
</dbReference>
<sequence>MAEAAPRYRQVLEEVLENIEPYMSFLDVFTERELALLNDIITSRNSPPVPSSSFKKLDNKEEFRDIIYFFINNNTKSDSSPICEGMTFINALTTVCKTFRGLYENIHDDFLFVKYSLLVSMDNGFLRRETHGIKFGTGDDSRTGFKFTSKEQAEEEREKVMRRIKKLDGVLASLKKSTSSARSGIVFYVEKCSSVIRFRLFSRIVNITSDYVAEMKKSAPLEPFDISFGYKYFVDESPCVTKAKRLISNGNFIIGRPFSCLETSPSSVSTDFREEMNMDARSIARLNWTNEERASAYRSVIIKSFLSSIEEEMVEEYCETTTKTVAEMAVEFVDVFIEKAETIQHFQTLYSIFDTMPKFSAEMMDNILKNVAINEAVGSGLCGAILLWMINSRPFEEIDYNYFKICLREIMVRKKTDKLCDNLIVKRIVSHKNVVITDPHEVKGYVRLCVKVSCFMEDLEAFLTKNPWLKHTYFDEKGNTLLCYCIINKYSHTSKLVKQEKLNILKPSAKGMSPLMVCAAISSPFTTRVGIEILTTNSLAFSFINENNENVFHAAAVATSCNFLDALAKKYKNIIYDFDRSIVNARRASDGATPLMIAIANHKHDVSDALVGAHGAKINMLYGKSSTLSVTEAALLMFNDTALTQFAQRGYEPSIPTILKAALDFSLQEEEPLVAATGLDVNKAPRSWPILNCRLGYIASSNYPWAEHIISGDKEEIKRALEEHEKNANVRFDSDNCPVCLEDFSSTNIIRTTRCGHCIDEKCWDRLVLSTQRGEITRCPVCRERTSLRPDADQVKEMLVEPIVSCKRMAVPDEQVSCKRRRIGYNRYQFLINDVWTDESETV</sequence>
<feature type="domain" description="RING-type" evidence="2">
    <location>
        <begin position="737"/>
        <end position="783"/>
    </location>
</feature>
<protein>
    <submittedName>
        <fullName evidence="3">Wsv064</fullName>
    </submittedName>
</protein>
<dbReference type="RefSeq" id="YP_009220492.1">
    <property type="nucleotide sequence ID" value="NC_003225.3"/>
</dbReference>
<dbReference type="InterPro" id="IPR013083">
    <property type="entry name" value="Znf_RING/FYVE/PHD"/>
</dbReference>
<proteinExistence type="predicted"/>
<keyword evidence="1" id="KW-0479">Metal-binding</keyword>
<name>A0A0A0Y3R9_WSSVS</name>